<keyword evidence="2" id="KW-1185">Reference proteome</keyword>
<organism evidence="1 2">
    <name type="scientific">Xenorhabdus bovienii str. kraussei Quebec</name>
    <dbReference type="NCBI Taxonomy" id="1398203"/>
    <lineage>
        <taxon>Bacteria</taxon>
        <taxon>Pseudomonadati</taxon>
        <taxon>Pseudomonadota</taxon>
        <taxon>Gammaproteobacteria</taxon>
        <taxon>Enterobacterales</taxon>
        <taxon>Morganellaceae</taxon>
        <taxon>Xenorhabdus</taxon>
    </lineage>
</organism>
<accession>A0A077P6Z5</accession>
<comment type="caution">
    <text evidence="1">The sequence shown here is derived from an EMBL/GenBank/DDBJ whole genome shotgun (WGS) entry which is preliminary data.</text>
</comment>
<dbReference type="Proteomes" id="UP000028500">
    <property type="component" value="Unassembled WGS sequence"/>
</dbReference>
<evidence type="ECO:0000313" key="2">
    <source>
        <dbReference type="Proteomes" id="UP000028500"/>
    </source>
</evidence>
<reference evidence="1" key="1">
    <citation type="submission" date="2013-07" db="EMBL/GenBank/DDBJ databases">
        <title>Sub-species coevolution in mutualistic symbiosis.</title>
        <authorList>
            <person name="Murfin K."/>
            <person name="Klassen J."/>
            <person name="Lee M."/>
            <person name="Forst S."/>
            <person name="Stock P."/>
            <person name="Goodrich-Blair H."/>
        </authorList>
    </citation>
    <scope>NUCLEOTIDE SEQUENCE [LARGE SCALE GENOMIC DNA]</scope>
    <source>
        <strain evidence="1">Kraussei Quebec</strain>
    </source>
</reference>
<evidence type="ECO:0000313" key="1">
    <source>
        <dbReference type="EMBL" id="CDH20205.1"/>
    </source>
</evidence>
<dbReference type="AlphaFoldDB" id="A0A077P6Z5"/>
<sequence length="65" mass="6820">MREFDCGKTEKQKPATRAGFLNLAGVPGFEPGMPESESGALPLGDTPIELLMVATTGFEPVTPAL</sequence>
<dbReference type="EMBL" id="CBSY010000171">
    <property type="protein sequence ID" value="CDH20205.1"/>
    <property type="molecule type" value="Genomic_DNA"/>
</dbReference>
<protein>
    <submittedName>
        <fullName evidence="1">Uncharacterized protein</fullName>
    </submittedName>
</protein>
<proteinExistence type="predicted"/>
<dbReference type="HOGENOM" id="CLU_206708_0_0_6"/>
<gene>
    <name evidence="1" type="ORF">XBKQ1_2520027</name>
</gene>
<name>A0A077P6Z5_XENBV</name>